<comment type="caution">
    <text evidence="1">The sequence shown here is derived from an EMBL/GenBank/DDBJ whole genome shotgun (WGS) entry which is preliminary data.</text>
</comment>
<dbReference type="eggNOG" id="ENOG50301ZB">
    <property type="taxonomic scope" value="Bacteria"/>
</dbReference>
<proteinExistence type="predicted"/>
<name>S4NIR4_9LACO</name>
<accession>S4NIR4</accession>
<sequence>MSFAGIIVPSLTVSANKGSFRTNHVQGQSNVPVDNSPVITDPSNDFLPTNLAQYATIDYNESTDETTVAITDYHMRQLLIKEGVSPAELGHYGFTRSNGVTKIIWHGKARHGNVDLYLSRNTMVMYHALSGAAGLVAIIVEAYFGQYASAAKQFGKVIAETIAAGNTHNGKVFSARHWTDISVHNQ</sequence>
<keyword evidence="2" id="KW-1185">Reference proteome</keyword>
<evidence type="ECO:0000313" key="1">
    <source>
        <dbReference type="EMBL" id="GAD17137.1"/>
    </source>
</evidence>
<organism evidence="1 2">
    <name type="scientific">Lentilactobacillus otakiensis DSM 19908 = JCM 15040</name>
    <dbReference type="NCBI Taxonomy" id="1423780"/>
    <lineage>
        <taxon>Bacteria</taxon>
        <taxon>Bacillati</taxon>
        <taxon>Bacillota</taxon>
        <taxon>Bacilli</taxon>
        <taxon>Lactobacillales</taxon>
        <taxon>Lactobacillaceae</taxon>
        <taxon>Lentilactobacillus</taxon>
    </lineage>
</organism>
<evidence type="ECO:0000313" key="2">
    <source>
        <dbReference type="Proteomes" id="UP000016361"/>
    </source>
</evidence>
<gene>
    <name evidence="1" type="ORF">LOT_1675</name>
</gene>
<dbReference type="EMBL" id="BASH01000005">
    <property type="protein sequence ID" value="GAD17137.1"/>
    <property type="molecule type" value="Genomic_DNA"/>
</dbReference>
<dbReference type="AlphaFoldDB" id="S4NIR4"/>
<reference evidence="2" key="1">
    <citation type="journal article" date="2013" name="Genome Announc.">
        <title>Draft Genome Sequence of D-Branched-Chain Amino Acid Producer Lactobacillus otakiensis JCM 15040T, Isolated from a Traditional Japanese Pickle.</title>
        <authorList>
            <person name="Doi K."/>
            <person name="Mori K."/>
            <person name="Mutaguchi Y."/>
            <person name="Tashiro K."/>
            <person name="Fujino Y."/>
            <person name="Ohmori T."/>
            <person name="Kuhara S."/>
            <person name="Ohshima T."/>
        </authorList>
    </citation>
    <scope>NUCLEOTIDE SEQUENCE [LARGE SCALE GENOMIC DNA]</scope>
    <source>
        <strain evidence="2">JCM 15040</strain>
    </source>
</reference>
<dbReference type="Proteomes" id="UP000016361">
    <property type="component" value="Unassembled WGS sequence"/>
</dbReference>
<protein>
    <submittedName>
        <fullName evidence="1">Uncharacterized protein</fullName>
    </submittedName>
</protein>